<dbReference type="Proteomes" id="UP000006833">
    <property type="component" value="Chromosome"/>
</dbReference>
<dbReference type="HOGENOM" id="CLU_1884221_0_0_5"/>
<proteinExistence type="predicted"/>
<gene>
    <name evidence="2" type="ordered locus">Dshi_2326</name>
</gene>
<keyword evidence="1" id="KW-1133">Transmembrane helix</keyword>
<accession>A8LRN1</accession>
<keyword evidence="3" id="KW-1185">Reference proteome</keyword>
<keyword evidence="1" id="KW-0812">Transmembrane</keyword>
<organism evidence="2 3">
    <name type="scientific">Dinoroseobacter shibae (strain DSM 16493 / NCIMB 14021 / DFL 12)</name>
    <dbReference type="NCBI Taxonomy" id="398580"/>
    <lineage>
        <taxon>Bacteria</taxon>
        <taxon>Pseudomonadati</taxon>
        <taxon>Pseudomonadota</taxon>
        <taxon>Alphaproteobacteria</taxon>
        <taxon>Rhodobacterales</taxon>
        <taxon>Roseobacteraceae</taxon>
        <taxon>Dinoroseobacter</taxon>
    </lineage>
</organism>
<sequence length="145" mass="15602">MTWNTAPRRGVCPWRPRFRRSDIAERDGPVIDILNIFIALISIGLGLFGWLAPKYTMEALDLKRGETTMGVSEIRASAGALFVGLGFGAILLGTPAAYAMIGFAWGGAAVGRMTSILRDEAPTRRTWGFFATEALVAATALAINL</sequence>
<reference evidence="3" key="1">
    <citation type="journal article" date="2010" name="ISME J.">
        <title>The complete genome sequence of the algal symbiont Dinoroseobacter shibae: a hitchhiker's guide to life in the sea.</title>
        <authorList>
            <person name="Wagner-Dobler I."/>
            <person name="Ballhausen B."/>
            <person name="Berger M."/>
            <person name="Brinkhoff T."/>
            <person name="Buchholz I."/>
            <person name="Bunk B."/>
            <person name="Cypionka H."/>
            <person name="Daniel R."/>
            <person name="Drepper T."/>
            <person name="Gerdts G."/>
            <person name="Hahnke S."/>
            <person name="Han C."/>
            <person name="Jahn D."/>
            <person name="Kalhoefer D."/>
            <person name="Kiss H."/>
            <person name="Klenk H.P."/>
            <person name="Kyrpides N."/>
            <person name="Liebl W."/>
            <person name="Liesegang H."/>
            <person name="Meincke L."/>
            <person name="Pati A."/>
            <person name="Petersen J."/>
            <person name="Piekarski T."/>
            <person name="Pommerenke C."/>
            <person name="Pradella S."/>
            <person name="Pukall R."/>
            <person name="Rabus R."/>
            <person name="Stackebrandt E."/>
            <person name="Thole S."/>
            <person name="Thompson L."/>
            <person name="Tielen P."/>
            <person name="Tomasch J."/>
            <person name="von Jan M."/>
            <person name="Wanphrut N."/>
            <person name="Wichels A."/>
            <person name="Zech H."/>
            <person name="Simon M."/>
        </authorList>
    </citation>
    <scope>NUCLEOTIDE SEQUENCE [LARGE SCALE GENOMIC DNA]</scope>
    <source>
        <strain evidence="3">DSM 16493 / NCIMB 14021 / DFL 12</strain>
    </source>
</reference>
<dbReference type="eggNOG" id="ENOG5032TDY">
    <property type="taxonomic scope" value="Bacteria"/>
</dbReference>
<evidence type="ECO:0000313" key="3">
    <source>
        <dbReference type="Proteomes" id="UP000006833"/>
    </source>
</evidence>
<evidence type="ECO:0008006" key="4">
    <source>
        <dbReference type="Google" id="ProtNLM"/>
    </source>
</evidence>
<dbReference type="EMBL" id="CP000830">
    <property type="protein sequence ID" value="ABV94062.1"/>
    <property type="molecule type" value="Genomic_DNA"/>
</dbReference>
<dbReference type="InterPro" id="IPR025597">
    <property type="entry name" value="DUF4345"/>
</dbReference>
<keyword evidence="1" id="KW-0472">Membrane</keyword>
<dbReference type="AlphaFoldDB" id="A8LRN1"/>
<feature type="transmembrane region" description="Helical" evidence="1">
    <location>
        <begin position="126"/>
        <end position="143"/>
    </location>
</feature>
<evidence type="ECO:0000256" key="1">
    <source>
        <dbReference type="SAM" id="Phobius"/>
    </source>
</evidence>
<dbReference type="KEGG" id="dsh:Dshi_2326"/>
<name>A8LRN1_DINSH</name>
<dbReference type="Pfam" id="PF14248">
    <property type="entry name" value="DUF4345"/>
    <property type="match status" value="1"/>
</dbReference>
<dbReference type="STRING" id="398580.Dshi_2326"/>
<protein>
    <recommendedName>
        <fullName evidence="4">DUF4345 domain-containing protein</fullName>
    </recommendedName>
</protein>
<evidence type="ECO:0000313" key="2">
    <source>
        <dbReference type="EMBL" id="ABV94062.1"/>
    </source>
</evidence>
<feature type="transmembrane region" description="Helical" evidence="1">
    <location>
        <begin position="33"/>
        <end position="53"/>
    </location>
</feature>